<dbReference type="InParanoid" id="G0QWL1"/>
<dbReference type="RefSeq" id="XP_004031973.1">
    <property type="nucleotide sequence ID" value="XM_004031925.1"/>
</dbReference>
<dbReference type="EMBL" id="GL984001">
    <property type="protein sequence ID" value="EGR30386.1"/>
    <property type="molecule type" value="Genomic_DNA"/>
</dbReference>
<keyword evidence="6" id="KW-1185">Reference proteome</keyword>
<evidence type="ECO:0000313" key="5">
    <source>
        <dbReference type="EMBL" id="EGR30386.1"/>
    </source>
</evidence>
<dbReference type="SUPFAM" id="SSF69103">
    <property type="entry name" value="Arp2/3 complex 16 kDa subunit ARPC5"/>
    <property type="match status" value="1"/>
</dbReference>
<name>G0QWL1_ICHMU</name>
<organism evidence="5 6">
    <name type="scientific">Ichthyophthirius multifiliis</name>
    <name type="common">White spot disease agent</name>
    <name type="synonym">Ich</name>
    <dbReference type="NCBI Taxonomy" id="5932"/>
    <lineage>
        <taxon>Eukaryota</taxon>
        <taxon>Sar</taxon>
        <taxon>Alveolata</taxon>
        <taxon>Ciliophora</taxon>
        <taxon>Intramacronucleata</taxon>
        <taxon>Oligohymenophorea</taxon>
        <taxon>Hymenostomatida</taxon>
        <taxon>Ophryoglenina</taxon>
        <taxon>Ichthyophthirius</taxon>
    </lineage>
</organism>
<evidence type="ECO:0000256" key="1">
    <source>
        <dbReference type="ARBA" id="ARBA00004245"/>
    </source>
</evidence>
<evidence type="ECO:0000313" key="6">
    <source>
        <dbReference type="Proteomes" id="UP000008983"/>
    </source>
</evidence>
<gene>
    <name evidence="5" type="ORF">IMG5_133230</name>
</gene>
<dbReference type="InterPro" id="IPR006789">
    <property type="entry name" value="ARPC5"/>
</dbReference>
<dbReference type="eggNOG" id="ENOG502R2R3">
    <property type="taxonomic scope" value="Eukaryota"/>
</dbReference>
<dbReference type="OMA" id="QIDFFEY"/>
<dbReference type="GO" id="GO:0034314">
    <property type="term" value="P:Arp2/3 complex-mediated actin nucleation"/>
    <property type="evidence" value="ECO:0007669"/>
    <property type="project" value="InterPro"/>
</dbReference>
<dbReference type="Pfam" id="PF04699">
    <property type="entry name" value="P16-Arc"/>
    <property type="match status" value="1"/>
</dbReference>
<proteinExistence type="inferred from homology"/>
<dbReference type="Gene3D" id="1.25.40.190">
    <property type="entry name" value="Actin-related protein 2/3 complex subunit 5"/>
    <property type="match status" value="1"/>
</dbReference>
<dbReference type="GeneID" id="14906503"/>
<dbReference type="GO" id="GO:0005885">
    <property type="term" value="C:Arp2/3 protein complex"/>
    <property type="evidence" value="ECO:0007669"/>
    <property type="project" value="InterPro"/>
</dbReference>
<dbReference type="GO" id="GO:0030833">
    <property type="term" value="P:regulation of actin filament polymerization"/>
    <property type="evidence" value="ECO:0007669"/>
    <property type="project" value="InterPro"/>
</dbReference>
<evidence type="ECO:0000256" key="4">
    <source>
        <dbReference type="ARBA" id="ARBA00023212"/>
    </source>
</evidence>
<evidence type="ECO:0000256" key="3">
    <source>
        <dbReference type="ARBA" id="ARBA00022490"/>
    </source>
</evidence>
<comment type="similarity">
    <text evidence="2">Belongs to the ARPC5 family.</text>
</comment>
<dbReference type="OrthoDB" id="429520at2759"/>
<dbReference type="InterPro" id="IPR036743">
    <property type="entry name" value="ARPC5_sf"/>
</dbReference>
<reference evidence="5 6" key="1">
    <citation type="submission" date="2011-07" db="EMBL/GenBank/DDBJ databases">
        <authorList>
            <person name="Coyne R."/>
            <person name="Brami D."/>
            <person name="Johnson J."/>
            <person name="Hostetler J."/>
            <person name="Hannick L."/>
            <person name="Clark T."/>
            <person name="Cassidy-Hanley D."/>
            <person name="Inman J."/>
        </authorList>
    </citation>
    <scope>NUCLEOTIDE SEQUENCE [LARGE SCALE GENOMIC DNA]</scope>
    <source>
        <strain evidence="5 6">G5</strain>
    </source>
</reference>
<evidence type="ECO:0000256" key="2">
    <source>
        <dbReference type="ARBA" id="ARBA00006084"/>
    </source>
</evidence>
<dbReference type="Proteomes" id="UP000008983">
    <property type="component" value="Unassembled WGS sequence"/>
</dbReference>
<keyword evidence="3" id="KW-0963">Cytoplasm</keyword>
<dbReference type="AlphaFoldDB" id="G0QWL1"/>
<sequence>MNKQTTKKEDEQEQQQLFQNILKEKQDKLRQNQNSDISTRVKIAIENPPLKCNDEQTIEKYVLLVQNEFSNIKGRENELVNSLNDEEAVNLYEYINKSFQYISEGKSKEDKFLPGKLLKIHSLLIQKFGKSLILRSICKKKALIQKIDNFKVSKDINQQ</sequence>
<comment type="subcellular location">
    <subcellularLocation>
        <location evidence="1">Cytoplasm</location>
        <location evidence="1">Cytoskeleton</location>
    </subcellularLocation>
</comment>
<protein>
    <submittedName>
        <fullName evidence="5">Uncharacterized protein</fullName>
    </submittedName>
</protein>
<keyword evidence="4" id="KW-0206">Cytoskeleton</keyword>
<accession>G0QWL1</accession>